<dbReference type="GO" id="GO:0016787">
    <property type="term" value="F:hydrolase activity"/>
    <property type="evidence" value="ECO:0007669"/>
    <property type="project" value="UniProtKB-KW"/>
</dbReference>
<dbReference type="Proteomes" id="UP001218218">
    <property type="component" value="Unassembled WGS sequence"/>
</dbReference>
<protein>
    <recommendedName>
        <fullName evidence="5">Metallo-beta-lactamase domain-containing protein</fullName>
    </recommendedName>
</protein>
<dbReference type="PANTHER" id="PTHR42978:SF5">
    <property type="entry name" value="METALLO-BETA-LACTAMASE DOMAIN-CONTAINING PROTEIN"/>
    <property type="match status" value="1"/>
</dbReference>
<accession>A0AAD7EJI5</accession>
<keyword evidence="4" id="KW-0862">Zinc</keyword>
<dbReference type="EMBL" id="JARIHO010000041">
    <property type="protein sequence ID" value="KAJ7327607.1"/>
    <property type="molecule type" value="Genomic_DNA"/>
</dbReference>
<organism evidence="6 7">
    <name type="scientific">Mycena albidolilacea</name>
    <dbReference type="NCBI Taxonomy" id="1033008"/>
    <lineage>
        <taxon>Eukaryota</taxon>
        <taxon>Fungi</taxon>
        <taxon>Dikarya</taxon>
        <taxon>Basidiomycota</taxon>
        <taxon>Agaricomycotina</taxon>
        <taxon>Agaricomycetes</taxon>
        <taxon>Agaricomycetidae</taxon>
        <taxon>Agaricales</taxon>
        <taxon>Marasmiineae</taxon>
        <taxon>Mycenaceae</taxon>
        <taxon>Mycena</taxon>
    </lineage>
</organism>
<evidence type="ECO:0000256" key="3">
    <source>
        <dbReference type="ARBA" id="ARBA00022801"/>
    </source>
</evidence>
<keyword evidence="2" id="KW-0479">Metal-binding</keyword>
<evidence type="ECO:0000256" key="1">
    <source>
        <dbReference type="ARBA" id="ARBA00007749"/>
    </source>
</evidence>
<dbReference type="CDD" id="cd07730">
    <property type="entry name" value="metallo-hydrolase-like_MBL-fold"/>
    <property type="match status" value="1"/>
</dbReference>
<dbReference type="GO" id="GO:0046872">
    <property type="term" value="F:metal ion binding"/>
    <property type="evidence" value="ECO:0007669"/>
    <property type="project" value="UniProtKB-KW"/>
</dbReference>
<proteinExistence type="inferred from homology"/>
<keyword evidence="3" id="KW-0378">Hydrolase</keyword>
<evidence type="ECO:0000313" key="7">
    <source>
        <dbReference type="Proteomes" id="UP001218218"/>
    </source>
</evidence>
<dbReference type="InterPro" id="IPR001279">
    <property type="entry name" value="Metallo-B-lactamas"/>
</dbReference>
<evidence type="ECO:0000256" key="2">
    <source>
        <dbReference type="ARBA" id="ARBA00022723"/>
    </source>
</evidence>
<evidence type="ECO:0000313" key="6">
    <source>
        <dbReference type="EMBL" id="KAJ7327607.1"/>
    </source>
</evidence>
<dbReference type="Pfam" id="PF00753">
    <property type="entry name" value="Lactamase_B"/>
    <property type="match status" value="1"/>
</dbReference>
<dbReference type="InterPro" id="IPR036866">
    <property type="entry name" value="RibonucZ/Hydroxyglut_hydro"/>
</dbReference>
<evidence type="ECO:0000256" key="4">
    <source>
        <dbReference type="ARBA" id="ARBA00022833"/>
    </source>
</evidence>
<dbReference type="Gene3D" id="3.60.15.10">
    <property type="entry name" value="Ribonuclease Z/Hydroxyacylglutathione hydrolase-like"/>
    <property type="match status" value="1"/>
</dbReference>
<comment type="similarity">
    <text evidence="1">Belongs to the metallo-beta-lactamase superfamily.</text>
</comment>
<name>A0AAD7EJI5_9AGAR</name>
<dbReference type="PANTHER" id="PTHR42978">
    <property type="entry name" value="QUORUM-QUENCHING LACTONASE YTNP-RELATED-RELATED"/>
    <property type="match status" value="1"/>
</dbReference>
<feature type="domain" description="Metallo-beta-lactamase" evidence="5">
    <location>
        <begin position="108"/>
        <end position="179"/>
    </location>
</feature>
<dbReference type="AlphaFoldDB" id="A0AAD7EJI5"/>
<comment type="caution">
    <text evidence="6">The sequence shown here is derived from an EMBL/GenBank/DDBJ whole genome shotgun (WGS) entry which is preliminary data.</text>
</comment>
<keyword evidence="7" id="KW-1185">Reference proteome</keyword>
<reference evidence="6" key="1">
    <citation type="submission" date="2023-03" db="EMBL/GenBank/DDBJ databases">
        <title>Massive genome expansion in bonnet fungi (Mycena s.s.) driven by repeated elements and novel gene families across ecological guilds.</title>
        <authorList>
            <consortium name="Lawrence Berkeley National Laboratory"/>
            <person name="Harder C.B."/>
            <person name="Miyauchi S."/>
            <person name="Viragh M."/>
            <person name="Kuo A."/>
            <person name="Thoen E."/>
            <person name="Andreopoulos B."/>
            <person name="Lu D."/>
            <person name="Skrede I."/>
            <person name="Drula E."/>
            <person name="Henrissat B."/>
            <person name="Morin E."/>
            <person name="Kohler A."/>
            <person name="Barry K."/>
            <person name="LaButti K."/>
            <person name="Morin E."/>
            <person name="Salamov A."/>
            <person name="Lipzen A."/>
            <person name="Mereny Z."/>
            <person name="Hegedus B."/>
            <person name="Baldrian P."/>
            <person name="Stursova M."/>
            <person name="Weitz H."/>
            <person name="Taylor A."/>
            <person name="Grigoriev I.V."/>
            <person name="Nagy L.G."/>
            <person name="Martin F."/>
            <person name="Kauserud H."/>
        </authorList>
    </citation>
    <scope>NUCLEOTIDE SEQUENCE</scope>
    <source>
        <strain evidence="6">CBHHK002</strain>
    </source>
</reference>
<evidence type="ECO:0000259" key="5">
    <source>
        <dbReference type="Pfam" id="PF00753"/>
    </source>
</evidence>
<sequence length="395" mass="43584">MALVLPSLLLASLVGNVFYRNFGILALKATVDVRVFNVANMTILSETHAFILPVLPGHESVIFPMYSFLIEHKSSQKRLMFDLGIQKDPENTPPAFASVFSSGFAQLEPYRDITVLLQNEGINLTSIDAVVWSHVHFDHVGDMSTFPNSTKLIIGLDTDLATFLESPTAPLQESDFIGHDINRVNFANMTLTVSGLKAVDYFSDRSFYLVDTPGHLLGHLTALACVTPTSFVVLGRDTFHHTRQARPWPQFQKNFPCPTHLLIDSKSTISTDFFWSPGSCIGAFDLPSRAEVLLSVSDLPDSFYADPVKVALFNADPDFFVITAHNISLRSVILYFPVYLNSWKASQLKEKAVWSFIDAVNPAFVFSLIEVAVSHWEPPGGSDSMQCGVATAFGG</sequence>
<dbReference type="InterPro" id="IPR051013">
    <property type="entry name" value="MBL_superfamily_lactonases"/>
</dbReference>
<dbReference type="SUPFAM" id="SSF56281">
    <property type="entry name" value="Metallo-hydrolase/oxidoreductase"/>
    <property type="match status" value="1"/>
</dbReference>
<gene>
    <name evidence="6" type="ORF">DFH08DRAFT_816447</name>
</gene>